<protein>
    <submittedName>
        <fullName evidence="1">Clavaminate synthase-like protein</fullName>
    </submittedName>
</protein>
<evidence type="ECO:0000313" key="2">
    <source>
        <dbReference type="Proteomes" id="UP001497700"/>
    </source>
</evidence>
<name>A0ACB9YJL9_9PEZI</name>
<organism evidence="1 2">
    <name type="scientific">Hypoxylon rubiginosum</name>
    <dbReference type="NCBI Taxonomy" id="110542"/>
    <lineage>
        <taxon>Eukaryota</taxon>
        <taxon>Fungi</taxon>
        <taxon>Dikarya</taxon>
        <taxon>Ascomycota</taxon>
        <taxon>Pezizomycotina</taxon>
        <taxon>Sordariomycetes</taxon>
        <taxon>Xylariomycetidae</taxon>
        <taxon>Xylariales</taxon>
        <taxon>Hypoxylaceae</taxon>
        <taxon>Hypoxylon</taxon>
    </lineage>
</organism>
<dbReference type="EMBL" id="MU393627">
    <property type="protein sequence ID" value="KAI4859534.1"/>
    <property type="molecule type" value="Genomic_DNA"/>
</dbReference>
<gene>
    <name evidence="1" type="ORF">F4820DRAFT_462396</name>
</gene>
<accession>A0ACB9YJL9</accession>
<proteinExistence type="predicted"/>
<sequence>MAPSTVTHIDARKDAVREFSSRWAIEFCGFGTLYSAVPTFLDHSAPNRIDMVIPDQVQWPSSLWDKLDARDSVHVSDFRITSLGITAYLREGLQHWSDRVDNFSELYRGLPFGSTIRLHSLPEDPKAMDFRIVYNKALADPGLFLTAEDLCSTWGLAESDMPPVIPFTKLRRLRQLSSDVILVSLPNKDGNGDDTLMVFKSSKNRPSRTYHEIKVLLSIPSSKTIIGWPHYLVTIPSSRVVCGFLTTFCRGGNLADVQLSWAIDLTRSLIHIKHSPAKFYSDLRLDQLVLSKNVDGSERAVLIDFNQSRNVYNWAPPEIYYVEWIAVLDSDGYARTDDLPKDVLSKYGAILDRYLESRGLPAALKDEHYDNPSHGKNLPWLASNPPEQESGMGVGGADIILGRSSIYDGQQRFPEFVRTSPNLQELIKISTAGAREWIDGLIKIYRHQGKVFPLGRTGLHGEPEGTFEDTRETIRLFWQNEMRKAEHFVEARMRYDANETREGDIEFLYYLQRPTLGRVLLSLEKYGQSALDNAATADVYPPTADIGWVPDLAKFQERTLERMKTVPQGTQVPKGWPKAVRHPLAWTGSDLKPEDYVLVLSTVDIAEIMAALSNFKSRGLELREVRKATFPLPLLGPRLESASRNVHDGRGFCVVRGLNPASFSREDNAILYLGVSSYFGEQRGRQYQDGSMMTHITNVEFDGFPDSKRRPLFTNDAQPFHTDLLCGILAMYTLDKAAVGGNILLASSWAVYNEIASERPDLIDELSKNDWVHDTFGRNPPFLCRPLLHYWRDRLVLIYSRRNLTGSGATPRSPNIPPMTEAQAEALDAVHFTAAAKCISLKPERGDMYFINNLAILHSRSSFNDDLESKRYILRLWLNNPEHGWDVPPKLRLAWDRIFAELGEVSELWDIDPYHHQDGSLFDKVEHSSDGWRGPNPRSTSCG</sequence>
<comment type="caution">
    <text evidence="1">The sequence shown here is derived from an EMBL/GenBank/DDBJ whole genome shotgun (WGS) entry which is preliminary data.</text>
</comment>
<reference evidence="1 2" key="1">
    <citation type="journal article" date="2022" name="New Phytol.">
        <title>Ecological generalism drives hyperdiversity of secondary metabolite gene clusters in xylarialean endophytes.</title>
        <authorList>
            <person name="Franco M.E.E."/>
            <person name="Wisecaver J.H."/>
            <person name="Arnold A.E."/>
            <person name="Ju Y.M."/>
            <person name="Slot J.C."/>
            <person name="Ahrendt S."/>
            <person name="Moore L.P."/>
            <person name="Eastman K.E."/>
            <person name="Scott K."/>
            <person name="Konkel Z."/>
            <person name="Mondo S.J."/>
            <person name="Kuo A."/>
            <person name="Hayes R.D."/>
            <person name="Haridas S."/>
            <person name="Andreopoulos B."/>
            <person name="Riley R."/>
            <person name="LaButti K."/>
            <person name="Pangilinan J."/>
            <person name="Lipzen A."/>
            <person name="Amirebrahimi M."/>
            <person name="Yan J."/>
            <person name="Adam C."/>
            <person name="Keymanesh K."/>
            <person name="Ng V."/>
            <person name="Louie K."/>
            <person name="Northen T."/>
            <person name="Drula E."/>
            <person name="Henrissat B."/>
            <person name="Hsieh H.M."/>
            <person name="Youens-Clark K."/>
            <person name="Lutzoni F."/>
            <person name="Miadlikowska J."/>
            <person name="Eastwood D.C."/>
            <person name="Hamelin R.C."/>
            <person name="Grigoriev I.V."/>
            <person name="U'Ren J.M."/>
        </authorList>
    </citation>
    <scope>NUCLEOTIDE SEQUENCE [LARGE SCALE GENOMIC DNA]</scope>
    <source>
        <strain evidence="1 2">CBS 119005</strain>
    </source>
</reference>
<evidence type="ECO:0000313" key="1">
    <source>
        <dbReference type="EMBL" id="KAI4859534.1"/>
    </source>
</evidence>
<keyword evidence="2" id="KW-1185">Reference proteome</keyword>
<dbReference type="Proteomes" id="UP001497700">
    <property type="component" value="Unassembled WGS sequence"/>
</dbReference>